<evidence type="ECO:0000259" key="1">
    <source>
        <dbReference type="Pfam" id="PF00534"/>
    </source>
</evidence>
<dbReference type="InterPro" id="IPR001296">
    <property type="entry name" value="Glyco_trans_1"/>
</dbReference>
<evidence type="ECO:0000313" key="3">
    <source>
        <dbReference type="EMBL" id="SMC95150.1"/>
    </source>
</evidence>
<evidence type="ECO:0000313" key="4">
    <source>
        <dbReference type="Proteomes" id="UP000192678"/>
    </source>
</evidence>
<keyword evidence="3" id="KW-0808">Transferase</keyword>
<dbReference type="AlphaFoldDB" id="A0A1W2DCF5"/>
<proteinExistence type="predicted"/>
<feature type="domain" description="Glycosyltransferase subfamily 4-like N-terminal" evidence="2">
    <location>
        <begin position="16"/>
        <end position="133"/>
    </location>
</feature>
<dbReference type="Gene3D" id="3.40.50.2000">
    <property type="entry name" value="Glycogen Phosphorylase B"/>
    <property type="match status" value="2"/>
</dbReference>
<reference evidence="3 4" key="1">
    <citation type="submission" date="2017-04" db="EMBL/GenBank/DDBJ databases">
        <authorList>
            <person name="Afonso C.L."/>
            <person name="Miller P.J."/>
            <person name="Scott M.A."/>
            <person name="Spackman E."/>
            <person name="Goraichik I."/>
            <person name="Dimitrov K.M."/>
            <person name="Suarez D.L."/>
            <person name="Swayne D.E."/>
        </authorList>
    </citation>
    <scope>NUCLEOTIDE SEQUENCE [LARGE SCALE GENOMIC DNA]</scope>
    <source>
        <strain evidence="3 4">DSM 19625</strain>
    </source>
</reference>
<sequence length="380" mass="43617">MQRTKIIHIIGSLTKGGAERFVVDLCNELAKEDRNEVYLVSICKDNPKDNFINDIHSDVQFISFNKERGFSFSVFLKLTRWLKNERPDIVHSHLNGFEYLTLYLLQTSNTRFFHTIHSNAEFECPNYIIKTFRKIFFRTNKVCPITISEDGSKTFRSYYHLSNDILIENGRPDILPTIEYNHLVKKYRSNTDSFLLLHVGSITAPKNQELLIKAVLEFNAREEKKCKLLIIGEIKDTIIYERLIQIVNNNDYIEFLGGKQNVVDYLNIADAFCLSSSFEGMPISLIEALSVGCIPICTPVGGITQMISHGKTGFLSKDGSVQNYYEAIKEALYFNDPESIKLNSMLSFKSKYTIKRSARNYSDTYLNMLATERTVVAAIR</sequence>
<dbReference type="PANTHER" id="PTHR12526">
    <property type="entry name" value="GLYCOSYLTRANSFERASE"/>
    <property type="match status" value="1"/>
</dbReference>
<dbReference type="RefSeq" id="WP_084289791.1">
    <property type="nucleotide sequence ID" value="NZ_FWYB01000006.1"/>
</dbReference>
<dbReference type="Proteomes" id="UP000192678">
    <property type="component" value="Unassembled WGS sequence"/>
</dbReference>
<name>A0A1W2DCF5_9SPHI</name>
<dbReference type="CDD" id="cd03811">
    <property type="entry name" value="GT4_GT28_WabH-like"/>
    <property type="match status" value="1"/>
</dbReference>
<protein>
    <submittedName>
        <fullName evidence="3">Glycosyltransferase involved in cell wall bisynthesis</fullName>
    </submittedName>
</protein>
<feature type="domain" description="Glycosyl transferase family 1" evidence="1">
    <location>
        <begin position="185"/>
        <end position="332"/>
    </location>
</feature>
<dbReference type="STRING" id="475255.SAMN04488101_106189"/>
<dbReference type="SUPFAM" id="SSF53756">
    <property type="entry name" value="UDP-Glycosyltransferase/glycogen phosphorylase"/>
    <property type="match status" value="1"/>
</dbReference>
<keyword evidence="4" id="KW-1185">Reference proteome</keyword>
<dbReference type="OrthoDB" id="7560678at2"/>
<dbReference type="GO" id="GO:0016757">
    <property type="term" value="F:glycosyltransferase activity"/>
    <property type="evidence" value="ECO:0007669"/>
    <property type="project" value="InterPro"/>
</dbReference>
<accession>A0A1W2DCF5</accession>
<organism evidence="3 4">
    <name type="scientific">Pedobacter nyackensis</name>
    <dbReference type="NCBI Taxonomy" id="475255"/>
    <lineage>
        <taxon>Bacteria</taxon>
        <taxon>Pseudomonadati</taxon>
        <taxon>Bacteroidota</taxon>
        <taxon>Sphingobacteriia</taxon>
        <taxon>Sphingobacteriales</taxon>
        <taxon>Sphingobacteriaceae</taxon>
        <taxon>Pedobacter</taxon>
    </lineage>
</organism>
<dbReference type="InterPro" id="IPR028098">
    <property type="entry name" value="Glyco_trans_4-like_N"/>
</dbReference>
<evidence type="ECO:0000259" key="2">
    <source>
        <dbReference type="Pfam" id="PF13439"/>
    </source>
</evidence>
<dbReference type="Pfam" id="PF00534">
    <property type="entry name" value="Glycos_transf_1"/>
    <property type="match status" value="1"/>
</dbReference>
<dbReference type="Pfam" id="PF13439">
    <property type="entry name" value="Glyco_transf_4"/>
    <property type="match status" value="1"/>
</dbReference>
<dbReference type="EMBL" id="FWYB01000006">
    <property type="protein sequence ID" value="SMC95150.1"/>
    <property type="molecule type" value="Genomic_DNA"/>
</dbReference>
<gene>
    <name evidence="3" type="ORF">SAMN04488101_106189</name>
</gene>